<dbReference type="AlphaFoldDB" id="A0A4Y2MR56"/>
<protein>
    <submittedName>
        <fullName evidence="1">Uncharacterized protein</fullName>
    </submittedName>
</protein>
<comment type="caution">
    <text evidence="1">The sequence shown here is derived from an EMBL/GenBank/DDBJ whole genome shotgun (WGS) entry which is preliminary data.</text>
</comment>
<evidence type="ECO:0000313" key="3">
    <source>
        <dbReference type="Proteomes" id="UP000499080"/>
    </source>
</evidence>
<gene>
    <name evidence="1" type="ORF">AVEN_201780_1</name>
    <name evidence="2" type="ORF">AVEN_270342_1</name>
</gene>
<dbReference type="EMBL" id="BGPR01007633">
    <property type="protein sequence ID" value="GBN28367.1"/>
    <property type="molecule type" value="Genomic_DNA"/>
</dbReference>
<sequence length="118" mass="13013">MLCNLTNIAHNGDNVYGNPSGSQESENMFNDNDNDLCDNDMDCSDVSEEVYDTDSEFDIDKIPNEGASSSLATKPTTCSGDKISLVVVKLLRKNLLKVEKEKITKIKKVKSPIRANLI</sequence>
<accession>A0A4Y2MR56</accession>
<organism evidence="1 3">
    <name type="scientific">Araneus ventricosus</name>
    <name type="common">Orbweaver spider</name>
    <name type="synonym">Epeira ventricosa</name>
    <dbReference type="NCBI Taxonomy" id="182803"/>
    <lineage>
        <taxon>Eukaryota</taxon>
        <taxon>Metazoa</taxon>
        <taxon>Ecdysozoa</taxon>
        <taxon>Arthropoda</taxon>
        <taxon>Chelicerata</taxon>
        <taxon>Arachnida</taxon>
        <taxon>Araneae</taxon>
        <taxon>Araneomorphae</taxon>
        <taxon>Entelegynae</taxon>
        <taxon>Araneoidea</taxon>
        <taxon>Araneidae</taxon>
        <taxon>Araneus</taxon>
    </lineage>
</organism>
<reference evidence="1 3" key="1">
    <citation type="journal article" date="2019" name="Sci. Rep.">
        <title>Orb-weaving spider Araneus ventricosus genome elucidates the spidroin gene catalogue.</title>
        <authorList>
            <person name="Kono N."/>
            <person name="Nakamura H."/>
            <person name="Ohtoshi R."/>
            <person name="Moran D.A.P."/>
            <person name="Shinohara A."/>
            <person name="Yoshida Y."/>
            <person name="Fujiwara M."/>
            <person name="Mori M."/>
            <person name="Tomita M."/>
            <person name="Arakawa K."/>
        </authorList>
    </citation>
    <scope>NUCLEOTIDE SEQUENCE [LARGE SCALE GENOMIC DNA]</scope>
</reference>
<dbReference type="EMBL" id="BGPR01007627">
    <property type="protein sequence ID" value="GBN28317.1"/>
    <property type="molecule type" value="Genomic_DNA"/>
</dbReference>
<evidence type="ECO:0000313" key="1">
    <source>
        <dbReference type="EMBL" id="GBN28317.1"/>
    </source>
</evidence>
<name>A0A4Y2MR56_ARAVE</name>
<keyword evidence="3" id="KW-1185">Reference proteome</keyword>
<dbReference type="Proteomes" id="UP000499080">
    <property type="component" value="Unassembled WGS sequence"/>
</dbReference>
<evidence type="ECO:0000313" key="2">
    <source>
        <dbReference type="EMBL" id="GBN28367.1"/>
    </source>
</evidence>
<proteinExistence type="predicted"/>